<gene>
    <name evidence="2" type="ORF">HF878_07825</name>
</gene>
<proteinExistence type="predicted"/>
<name>A0A848BBU7_9FIRM</name>
<reference evidence="2 3" key="1">
    <citation type="submission" date="2020-04" db="EMBL/GenBank/DDBJ databases">
        <authorList>
            <person name="Hitch T.C.A."/>
            <person name="Wylensek D."/>
            <person name="Clavel T."/>
        </authorList>
    </citation>
    <scope>NUCLEOTIDE SEQUENCE [LARGE SCALE GENOMIC DNA]</scope>
    <source>
        <strain evidence="2 3">PG-130-P53-12</strain>
    </source>
</reference>
<keyword evidence="3" id="KW-1185">Reference proteome</keyword>
<evidence type="ECO:0000313" key="2">
    <source>
        <dbReference type="EMBL" id="NMD99375.1"/>
    </source>
</evidence>
<dbReference type="RefSeq" id="WP_170077727.1">
    <property type="nucleotide sequence ID" value="NZ_JABAFA010000028.1"/>
</dbReference>
<dbReference type="AlphaFoldDB" id="A0A848BBU7"/>
<feature type="region of interest" description="Disordered" evidence="1">
    <location>
        <begin position="117"/>
        <end position="141"/>
    </location>
</feature>
<accession>A0A848BBU7</accession>
<evidence type="ECO:0000313" key="3">
    <source>
        <dbReference type="Proteomes" id="UP000543804"/>
    </source>
</evidence>
<sequence>MANQLHIYYGNISKEGTDGTEASAGTGLSPISVTLDAAKEESKVIMCAVRCDEGYHIEGETTLKLVGANAAKWKLAPDGDFGSPADADMNGAWGDSITLEHVGSLNAAFWVKAMSSKDEKPSNDTSVSLQAEGLVAADEGA</sequence>
<dbReference type="Proteomes" id="UP000543804">
    <property type="component" value="Unassembled WGS sequence"/>
</dbReference>
<evidence type="ECO:0000256" key="1">
    <source>
        <dbReference type="SAM" id="MobiDB-lite"/>
    </source>
</evidence>
<protein>
    <submittedName>
        <fullName evidence="2">Uncharacterized protein</fullName>
    </submittedName>
</protein>
<dbReference type="EMBL" id="JABAFA010000028">
    <property type="protein sequence ID" value="NMD99375.1"/>
    <property type="molecule type" value="Genomic_DNA"/>
</dbReference>
<organism evidence="2 3">
    <name type="scientific">Selenomonas bovis</name>
    <dbReference type="NCBI Taxonomy" id="416586"/>
    <lineage>
        <taxon>Bacteria</taxon>
        <taxon>Bacillati</taxon>
        <taxon>Bacillota</taxon>
        <taxon>Negativicutes</taxon>
        <taxon>Selenomonadales</taxon>
        <taxon>Selenomonadaceae</taxon>
        <taxon>Selenomonas</taxon>
    </lineage>
</organism>
<comment type="caution">
    <text evidence="2">The sequence shown here is derived from an EMBL/GenBank/DDBJ whole genome shotgun (WGS) entry which is preliminary data.</text>
</comment>